<organism evidence="3 4">
    <name type="scientific">Streptomyces vinaceus</name>
    <dbReference type="NCBI Taxonomy" id="1960"/>
    <lineage>
        <taxon>Bacteria</taxon>
        <taxon>Bacillati</taxon>
        <taxon>Actinomycetota</taxon>
        <taxon>Actinomycetes</taxon>
        <taxon>Kitasatosporales</taxon>
        <taxon>Streptomycetaceae</taxon>
        <taxon>Streptomyces</taxon>
    </lineage>
</organism>
<accession>A0A5J6J236</accession>
<sequence>MPAPPKPVPPPPLQVKAPDPVVTPPPPPPKKPVARPAYHTAAVKRPEHHISPVTFTLMTAAPAVLAIVALRPR</sequence>
<gene>
    <name evidence="3" type="ORF">CP980_05205</name>
</gene>
<feature type="compositionally biased region" description="Pro residues" evidence="1">
    <location>
        <begin position="1"/>
        <end position="13"/>
    </location>
</feature>
<dbReference type="EMBL" id="CP023692">
    <property type="protein sequence ID" value="QEV44545.1"/>
    <property type="molecule type" value="Genomic_DNA"/>
</dbReference>
<evidence type="ECO:0000256" key="1">
    <source>
        <dbReference type="SAM" id="MobiDB-lite"/>
    </source>
</evidence>
<keyword evidence="2" id="KW-1133">Transmembrane helix</keyword>
<evidence type="ECO:0000256" key="2">
    <source>
        <dbReference type="SAM" id="Phobius"/>
    </source>
</evidence>
<proteinExistence type="predicted"/>
<dbReference type="AlphaFoldDB" id="A0A5J6J236"/>
<keyword evidence="2" id="KW-0472">Membrane</keyword>
<dbReference type="Proteomes" id="UP000325563">
    <property type="component" value="Chromosome"/>
</dbReference>
<feature type="region of interest" description="Disordered" evidence="1">
    <location>
        <begin position="1"/>
        <end position="35"/>
    </location>
</feature>
<evidence type="ECO:0000313" key="4">
    <source>
        <dbReference type="Proteomes" id="UP000325563"/>
    </source>
</evidence>
<keyword evidence="2" id="KW-0812">Transmembrane</keyword>
<dbReference type="KEGG" id="svn:CP980_05205"/>
<feature type="transmembrane region" description="Helical" evidence="2">
    <location>
        <begin position="50"/>
        <end position="70"/>
    </location>
</feature>
<protein>
    <submittedName>
        <fullName evidence="3">Uncharacterized protein</fullName>
    </submittedName>
</protein>
<reference evidence="3 4" key="1">
    <citation type="submission" date="2017-09" db="EMBL/GenBank/DDBJ databases">
        <authorList>
            <person name="Lee N."/>
            <person name="Cho B.-K."/>
        </authorList>
    </citation>
    <scope>NUCLEOTIDE SEQUENCE [LARGE SCALE GENOMIC DNA]</scope>
    <source>
        <strain evidence="3 4">ATCC 27476</strain>
    </source>
</reference>
<keyword evidence="4" id="KW-1185">Reference proteome</keyword>
<feature type="compositionally biased region" description="Pro residues" evidence="1">
    <location>
        <begin position="21"/>
        <end position="31"/>
    </location>
</feature>
<name>A0A5J6J236_STRVI</name>
<evidence type="ECO:0000313" key="3">
    <source>
        <dbReference type="EMBL" id="QEV44545.1"/>
    </source>
</evidence>